<feature type="domain" description="Peptidase M3A/M3B catalytic" evidence="8">
    <location>
        <begin position="220"/>
        <end position="644"/>
    </location>
</feature>
<dbReference type="GO" id="GO:0046872">
    <property type="term" value="F:metal ion binding"/>
    <property type="evidence" value="ECO:0007669"/>
    <property type="project" value="UniProtKB-UniRule"/>
</dbReference>
<keyword evidence="6 7" id="KW-0482">Metalloprotease</keyword>
<dbReference type="Proteomes" id="UP001320245">
    <property type="component" value="Unassembled WGS sequence"/>
</dbReference>
<protein>
    <recommendedName>
        <fullName evidence="8">Peptidase M3A/M3B catalytic domain-containing protein</fullName>
    </recommendedName>
</protein>
<dbReference type="InterPro" id="IPR045090">
    <property type="entry name" value="Pept_M3A_M3B"/>
</dbReference>
<dbReference type="PANTHER" id="PTHR11804:SF84">
    <property type="entry name" value="SACCHAROLYSIN"/>
    <property type="match status" value="1"/>
</dbReference>
<dbReference type="InterPro" id="IPR001567">
    <property type="entry name" value="Pept_M3A_M3B_dom"/>
</dbReference>
<dbReference type="Gene3D" id="1.20.1050.40">
    <property type="entry name" value="Endopeptidase. Chain P, domain 1"/>
    <property type="match status" value="1"/>
</dbReference>
<dbReference type="GO" id="GO:0006518">
    <property type="term" value="P:peptide metabolic process"/>
    <property type="evidence" value="ECO:0007669"/>
    <property type="project" value="TreeGrafter"/>
</dbReference>
<evidence type="ECO:0000256" key="4">
    <source>
        <dbReference type="ARBA" id="ARBA00022801"/>
    </source>
</evidence>
<dbReference type="SUPFAM" id="SSF55486">
    <property type="entry name" value="Metalloproteases ('zincins'), catalytic domain"/>
    <property type="match status" value="1"/>
</dbReference>
<dbReference type="Pfam" id="PF01432">
    <property type="entry name" value="Peptidase_M3"/>
    <property type="match status" value="1"/>
</dbReference>
<proteinExistence type="inferred from homology"/>
<dbReference type="PANTHER" id="PTHR11804">
    <property type="entry name" value="PROTEASE M3 THIMET OLIGOPEPTIDASE-RELATED"/>
    <property type="match status" value="1"/>
</dbReference>
<gene>
    <name evidence="9" type="ORF">SLS53_009431</name>
</gene>
<dbReference type="CDD" id="cd06455">
    <property type="entry name" value="M3A_TOP"/>
    <property type="match status" value="1"/>
</dbReference>
<evidence type="ECO:0000256" key="1">
    <source>
        <dbReference type="ARBA" id="ARBA00006040"/>
    </source>
</evidence>
<evidence type="ECO:0000256" key="7">
    <source>
        <dbReference type="RuleBase" id="RU003435"/>
    </source>
</evidence>
<accession>A0AAN9YC46</accession>
<dbReference type="Gene3D" id="1.10.1370.10">
    <property type="entry name" value="Neurolysin, domain 3"/>
    <property type="match status" value="1"/>
</dbReference>
<comment type="caution">
    <text evidence="9">The sequence shown here is derived from an EMBL/GenBank/DDBJ whole genome shotgun (WGS) entry which is preliminary data.</text>
</comment>
<dbReference type="Gene3D" id="3.40.390.10">
    <property type="entry name" value="Collagenase (Catalytic Domain)"/>
    <property type="match status" value="1"/>
</dbReference>
<dbReference type="EMBL" id="JAJSPL020000107">
    <property type="protein sequence ID" value="KAK7727936.1"/>
    <property type="molecule type" value="Genomic_DNA"/>
</dbReference>
<keyword evidence="3 7" id="KW-0479">Metal-binding</keyword>
<dbReference type="InterPro" id="IPR024079">
    <property type="entry name" value="MetalloPept_cat_dom_sf"/>
</dbReference>
<evidence type="ECO:0000259" key="8">
    <source>
        <dbReference type="Pfam" id="PF01432"/>
    </source>
</evidence>
<keyword evidence="4 7" id="KW-0378">Hydrolase</keyword>
<dbReference type="InterPro" id="IPR024080">
    <property type="entry name" value="Neurolysin/TOP_N"/>
</dbReference>
<dbReference type="GO" id="GO:0005758">
    <property type="term" value="C:mitochondrial intermembrane space"/>
    <property type="evidence" value="ECO:0007669"/>
    <property type="project" value="TreeGrafter"/>
</dbReference>
<comment type="cofactor">
    <cofactor evidence="7">
        <name>Zn(2+)</name>
        <dbReference type="ChEBI" id="CHEBI:29105"/>
    </cofactor>
    <text evidence="7">Binds 1 zinc ion.</text>
</comment>
<evidence type="ECO:0000256" key="6">
    <source>
        <dbReference type="ARBA" id="ARBA00023049"/>
    </source>
</evidence>
<comment type="similarity">
    <text evidence="1 7">Belongs to the peptidase M3 family.</text>
</comment>
<evidence type="ECO:0000256" key="2">
    <source>
        <dbReference type="ARBA" id="ARBA00022670"/>
    </source>
</evidence>
<reference evidence="9 10" key="1">
    <citation type="journal article" date="2023" name="PLoS ONE">
        <title>Cytospora paraplurivora sp. nov. isolated from orchards with fruit tree decline syndrome in Ontario, Canada.</title>
        <authorList>
            <person name="Ilyukhin E."/>
            <person name="Nguyen H.D.T."/>
            <person name="Castle A.J."/>
            <person name="Ellouze W."/>
        </authorList>
    </citation>
    <scope>NUCLEOTIDE SEQUENCE [LARGE SCALE GENOMIC DNA]</scope>
    <source>
        <strain evidence="9 10">FDS-564</strain>
    </source>
</reference>
<organism evidence="9 10">
    <name type="scientific">Cytospora paraplurivora</name>
    <dbReference type="NCBI Taxonomy" id="2898453"/>
    <lineage>
        <taxon>Eukaryota</taxon>
        <taxon>Fungi</taxon>
        <taxon>Dikarya</taxon>
        <taxon>Ascomycota</taxon>
        <taxon>Pezizomycotina</taxon>
        <taxon>Sordariomycetes</taxon>
        <taxon>Sordariomycetidae</taxon>
        <taxon>Diaporthales</taxon>
        <taxon>Cytosporaceae</taxon>
        <taxon>Cytospora</taxon>
    </lineage>
</organism>
<keyword evidence="2 7" id="KW-0645">Protease</keyword>
<evidence type="ECO:0000256" key="5">
    <source>
        <dbReference type="ARBA" id="ARBA00022833"/>
    </source>
</evidence>
<keyword evidence="10" id="KW-1185">Reference proteome</keyword>
<sequence>MARIPPQPLPRMLAANEIVPTMERIIANRKAVHEAVANTVMPETASFQNVIRPWLEAEDRDAGIWQVIDMYRYAAPDQATRDAAEEATRLMSERGFDHVLRRDLYLLVKGASERDDAPDEESKKAVSRLLREFEDVGHGKLSPEQRKKYLETRKEIDRLCQMFNQNLREKTEGIWFKPEELSGVAPSELEGFEVGTEPHNLGKVFIDFSKRADRNLVSRYADNPETRERLHINNENKLAENVPLFRDIVILRDQNARLLGYKSHAEKRLQDRVAPSVQWVEEVLKQLRGELLPKGKEELDLLRAKKREHTGGAVVTDEIMPWDFNYYKRLVEEQQQIDQDKVSEYFPLHTTVAAMLRLFASFFQLQFEPIDLADLERFTWHKDVEAWSVWDNRENQKGAFVGYLYSDILYRQGKYKGNQNVNLQPVSALHPAHGQSYLTKPEQSYLKPDGSRVLPATILMCNFSPSTATGCALLKHHEVKTLFHELGHGIHDLLSRTRYTRFHAWRAPPDFAEALSTMLENWTWMSEELKEMSCHYTQLGPEYMDRWKVQHPNSPPPGAKIPEEVLERLIGSRGLLCRATSIFDITVHNPISHEEILKLDAAQLYNEITEDVTMLRDPDKSTRGPAHCHFGHLMSGYDAGYFSYIR</sequence>
<dbReference type="GO" id="GO:0006508">
    <property type="term" value="P:proteolysis"/>
    <property type="evidence" value="ECO:0007669"/>
    <property type="project" value="UniProtKB-KW"/>
</dbReference>
<name>A0AAN9YC46_9PEZI</name>
<dbReference type="GO" id="GO:0004222">
    <property type="term" value="F:metalloendopeptidase activity"/>
    <property type="evidence" value="ECO:0007669"/>
    <property type="project" value="InterPro"/>
</dbReference>
<keyword evidence="5 7" id="KW-0862">Zinc</keyword>
<evidence type="ECO:0000313" key="9">
    <source>
        <dbReference type="EMBL" id="KAK7727936.1"/>
    </source>
</evidence>
<dbReference type="InterPro" id="IPR024077">
    <property type="entry name" value="Neurolysin/TOP_dom2"/>
</dbReference>
<evidence type="ECO:0000256" key="3">
    <source>
        <dbReference type="ARBA" id="ARBA00022723"/>
    </source>
</evidence>
<evidence type="ECO:0000313" key="10">
    <source>
        <dbReference type="Proteomes" id="UP001320245"/>
    </source>
</evidence>
<dbReference type="AlphaFoldDB" id="A0AAN9YC46"/>